<accession>A0A134BFL2</accession>
<comment type="caution">
    <text evidence="1">The sequence shown here is derived from an EMBL/GenBank/DDBJ whole genome shotgun (WGS) entry which is preliminary data.</text>
</comment>
<evidence type="ECO:0000313" key="1">
    <source>
        <dbReference type="EMBL" id="KXB78735.1"/>
    </source>
</evidence>
<sequence length="73" mass="8663">MIREYEQREKNLTEVLKEMKGGDITHLSLDAYKKKSVYNRCSLANRLKSDNQFKYPFKVVSELKHGYISIKHN</sequence>
<gene>
    <name evidence="1" type="ORF">HMPREF1860_00861</name>
</gene>
<dbReference type="EMBL" id="LSDL01000038">
    <property type="protein sequence ID" value="KXB78735.1"/>
    <property type="molecule type" value="Genomic_DNA"/>
</dbReference>
<evidence type="ECO:0000313" key="2">
    <source>
        <dbReference type="Proteomes" id="UP000070531"/>
    </source>
</evidence>
<protein>
    <submittedName>
        <fullName evidence="1">Uncharacterized protein</fullName>
    </submittedName>
</protein>
<organism evidence="1">
    <name type="scientific">Prevotella amnii</name>
    <dbReference type="NCBI Taxonomy" id="419005"/>
    <lineage>
        <taxon>Bacteria</taxon>
        <taxon>Pseudomonadati</taxon>
        <taxon>Bacteroidota</taxon>
        <taxon>Bacteroidia</taxon>
        <taxon>Bacteroidales</taxon>
        <taxon>Prevotellaceae</taxon>
        <taxon>Prevotella</taxon>
    </lineage>
</organism>
<reference evidence="1 2" key="1">
    <citation type="submission" date="2016-01" db="EMBL/GenBank/DDBJ databases">
        <authorList>
            <person name="Oliw E.H."/>
        </authorList>
    </citation>
    <scope>NUCLEOTIDE SEQUENCE [LARGE SCALE GENOMIC DNA]</scope>
    <source>
        <strain evidence="1 2">DNF00307</strain>
    </source>
</reference>
<dbReference type="PATRIC" id="fig|419005.5.peg.863"/>
<dbReference type="STRING" id="419005.HMPREF1860_00861"/>
<dbReference type="AlphaFoldDB" id="A0A134BFL2"/>
<proteinExistence type="predicted"/>
<dbReference type="RefSeq" id="WP_060932808.1">
    <property type="nucleotide sequence ID" value="NZ_KQ960502.1"/>
</dbReference>
<name>A0A134BFL2_9BACT</name>
<dbReference type="Proteomes" id="UP000070531">
    <property type="component" value="Unassembled WGS sequence"/>
</dbReference>